<dbReference type="Pfam" id="PF08378">
    <property type="entry name" value="NERD"/>
    <property type="match status" value="1"/>
</dbReference>
<proteinExistence type="predicted"/>
<dbReference type="Proteomes" id="UP000790580">
    <property type="component" value="Unassembled WGS sequence"/>
</dbReference>
<evidence type="ECO:0000313" key="3">
    <source>
        <dbReference type="Proteomes" id="UP000790580"/>
    </source>
</evidence>
<name>A0ABS6JWQ2_9BACI</name>
<protein>
    <submittedName>
        <fullName evidence="2">NERD domain-containing protein</fullName>
    </submittedName>
</protein>
<evidence type="ECO:0000259" key="1">
    <source>
        <dbReference type="PROSITE" id="PS50965"/>
    </source>
</evidence>
<reference evidence="2 3" key="1">
    <citation type="submission" date="2021-06" db="EMBL/GenBank/DDBJ databases">
        <title>Bacillus sp. RD4P76, an endophyte from a halophyte.</title>
        <authorList>
            <person name="Sun J.-Q."/>
        </authorList>
    </citation>
    <scope>NUCLEOTIDE SEQUENCE [LARGE SCALE GENOMIC DNA]</scope>
    <source>
        <strain evidence="2 3">JCM 17098</strain>
    </source>
</reference>
<sequence>MEIKPLNLPIELRLFRLLHSRMSFSNEVMKHYQNLEKGFTGEKLMSDYLKLLTSEMHILHNLEFEINNTKFQIDHLLISKHSIIFIEVKYYGGDYEVKGHDWICRWNGEKITNPLRQVERTEILLGKLLQSIGFKLNIEPYLVFNHPEFWLYNAPQDPSIIYPTQMKRFIGNLDRKNGSLNQSHLALAKKLMEVAKDESPYKNLPAYSFIELQKGVQCPKCRSFMSFKNRITLGCTKQEDTCDYTETVESGTLRCVEEVRLLFPEMKITVKDIYEWCGREISDRTIERILTKHYKVVFHGPYSYYIVD</sequence>
<accession>A0ABS6JWQ2</accession>
<organism evidence="2 3">
    <name type="scientific">Evansella alkalicola</name>
    <dbReference type="NCBI Taxonomy" id="745819"/>
    <lineage>
        <taxon>Bacteria</taxon>
        <taxon>Bacillati</taxon>
        <taxon>Bacillota</taxon>
        <taxon>Bacilli</taxon>
        <taxon>Bacillales</taxon>
        <taxon>Bacillaceae</taxon>
        <taxon>Evansella</taxon>
    </lineage>
</organism>
<dbReference type="InterPro" id="IPR011528">
    <property type="entry name" value="NERD"/>
</dbReference>
<dbReference type="EMBL" id="JAHQCR010000053">
    <property type="protein sequence ID" value="MBU9722506.1"/>
    <property type="molecule type" value="Genomic_DNA"/>
</dbReference>
<feature type="domain" description="NERD" evidence="1">
    <location>
        <begin position="37"/>
        <end position="148"/>
    </location>
</feature>
<dbReference type="RefSeq" id="WP_088074782.1">
    <property type="nucleotide sequence ID" value="NZ_JAHQCR010000053.1"/>
</dbReference>
<gene>
    <name evidence="2" type="ORF">KS407_13810</name>
</gene>
<keyword evidence="3" id="KW-1185">Reference proteome</keyword>
<comment type="caution">
    <text evidence="2">The sequence shown here is derived from an EMBL/GenBank/DDBJ whole genome shotgun (WGS) entry which is preliminary data.</text>
</comment>
<dbReference type="PROSITE" id="PS50965">
    <property type="entry name" value="NERD"/>
    <property type="match status" value="1"/>
</dbReference>
<evidence type="ECO:0000313" key="2">
    <source>
        <dbReference type="EMBL" id="MBU9722506.1"/>
    </source>
</evidence>